<evidence type="ECO:0000313" key="2">
    <source>
        <dbReference type="EMBL" id="MCI96974.1"/>
    </source>
</evidence>
<dbReference type="AlphaFoldDB" id="A0A392W8L0"/>
<evidence type="ECO:0000256" key="1">
    <source>
        <dbReference type="SAM" id="MobiDB-lite"/>
    </source>
</evidence>
<feature type="compositionally biased region" description="Polar residues" evidence="1">
    <location>
        <begin position="37"/>
        <end position="50"/>
    </location>
</feature>
<evidence type="ECO:0000313" key="3">
    <source>
        <dbReference type="Proteomes" id="UP000265520"/>
    </source>
</evidence>
<dbReference type="Proteomes" id="UP000265520">
    <property type="component" value="Unassembled WGS sequence"/>
</dbReference>
<accession>A0A392W8L0</accession>
<feature type="region of interest" description="Disordered" evidence="1">
    <location>
        <begin position="37"/>
        <end position="66"/>
    </location>
</feature>
<reference evidence="2 3" key="1">
    <citation type="journal article" date="2018" name="Front. Plant Sci.">
        <title>Red Clover (Trifolium pratense) and Zigzag Clover (T. medium) - A Picture of Genomic Similarities and Differences.</title>
        <authorList>
            <person name="Dluhosova J."/>
            <person name="Istvanek J."/>
            <person name="Nedelnik J."/>
            <person name="Repkova J."/>
        </authorList>
    </citation>
    <scope>NUCLEOTIDE SEQUENCE [LARGE SCALE GENOMIC DNA]</scope>
    <source>
        <strain evidence="3">cv. 10/8</strain>
        <tissue evidence="2">Leaf</tissue>
    </source>
</reference>
<sequence>GKLSLLFFNYSSMASPSKANVDSGPKNTKGIQDNVASETNTAVNSSSESVIQAPEAEGAEEGGLVG</sequence>
<dbReference type="EMBL" id="LXQA011429736">
    <property type="protein sequence ID" value="MCI96974.1"/>
    <property type="molecule type" value="Genomic_DNA"/>
</dbReference>
<name>A0A392W8L0_9FABA</name>
<organism evidence="2 3">
    <name type="scientific">Trifolium medium</name>
    <dbReference type="NCBI Taxonomy" id="97028"/>
    <lineage>
        <taxon>Eukaryota</taxon>
        <taxon>Viridiplantae</taxon>
        <taxon>Streptophyta</taxon>
        <taxon>Embryophyta</taxon>
        <taxon>Tracheophyta</taxon>
        <taxon>Spermatophyta</taxon>
        <taxon>Magnoliopsida</taxon>
        <taxon>eudicotyledons</taxon>
        <taxon>Gunneridae</taxon>
        <taxon>Pentapetalae</taxon>
        <taxon>rosids</taxon>
        <taxon>fabids</taxon>
        <taxon>Fabales</taxon>
        <taxon>Fabaceae</taxon>
        <taxon>Papilionoideae</taxon>
        <taxon>50 kb inversion clade</taxon>
        <taxon>NPAAA clade</taxon>
        <taxon>Hologalegina</taxon>
        <taxon>IRL clade</taxon>
        <taxon>Trifolieae</taxon>
        <taxon>Trifolium</taxon>
    </lineage>
</organism>
<proteinExistence type="predicted"/>
<feature type="non-terminal residue" evidence="2">
    <location>
        <position position="1"/>
    </location>
</feature>
<keyword evidence="3" id="KW-1185">Reference proteome</keyword>
<protein>
    <submittedName>
        <fullName evidence="2">Uncharacterized protein</fullName>
    </submittedName>
</protein>
<feature type="non-terminal residue" evidence="2">
    <location>
        <position position="66"/>
    </location>
</feature>
<comment type="caution">
    <text evidence="2">The sequence shown here is derived from an EMBL/GenBank/DDBJ whole genome shotgun (WGS) entry which is preliminary data.</text>
</comment>